<protein>
    <recommendedName>
        <fullName evidence="4">ACB domain-containing protein</fullName>
    </recommendedName>
</protein>
<reference evidence="5 6" key="1">
    <citation type="submission" date="2018-10" db="EMBL/GenBank/DDBJ databases">
        <title>Fifty Aureobasidium pullulans genomes reveal a recombining polyextremotolerant generalist.</title>
        <authorList>
            <person name="Gostincar C."/>
            <person name="Turk M."/>
            <person name="Zajc J."/>
            <person name="Gunde-Cimerman N."/>
        </authorList>
    </citation>
    <scope>NUCLEOTIDE SEQUENCE [LARGE SCALE GENOMIC DNA]</scope>
    <source>
        <strain evidence="5 6">EXF-3403</strain>
    </source>
</reference>
<feature type="compositionally biased region" description="Acidic residues" evidence="2">
    <location>
        <begin position="170"/>
        <end position="184"/>
    </location>
</feature>
<dbReference type="PANTHER" id="PTHR23310:SF133">
    <property type="entry name" value="COA BINDING PROTEIN, PUTATIVE (AFU_ORTHOLOGUE AFUA_1G12300)-RELATED"/>
    <property type="match status" value="1"/>
</dbReference>
<dbReference type="PROSITE" id="PS51228">
    <property type="entry name" value="ACB_2"/>
    <property type="match status" value="1"/>
</dbReference>
<keyword evidence="3" id="KW-0472">Membrane</keyword>
<dbReference type="EMBL" id="QZBT01000052">
    <property type="protein sequence ID" value="THZ83940.1"/>
    <property type="molecule type" value="Genomic_DNA"/>
</dbReference>
<keyword evidence="1" id="KW-0446">Lipid-binding</keyword>
<feature type="region of interest" description="Disordered" evidence="2">
    <location>
        <begin position="167"/>
        <end position="226"/>
    </location>
</feature>
<keyword evidence="3" id="KW-0812">Transmembrane</keyword>
<dbReference type="Proteomes" id="UP000310039">
    <property type="component" value="Unassembled WGS sequence"/>
</dbReference>
<evidence type="ECO:0000256" key="1">
    <source>
        <dbReference type="ARBA" id="ARBA00023121"/>
    </source>
</evidence>
<organism evidence="5 6">
    <name type="scientific">Aureobasidium pullulans</name>
    <name type="common">Black yeast</name>
    <name type="synonym">Pullularia pullulans</name>
    <dbReference type="NCBI Taxonomy" id="5580"/>
    <lineage>
        <taxon>Eukaryota</taxon>
        <taxon>Fungi</taxon>
        <taxon>Dikarya</taxon>
        <taxon>Ascomycota</taxon>
        <taxon>Pezizomycotina</taxon>
        <taxon>Dothideomycetes</taxon>
        <taxon>Dothideomycetidae</taxon>
        <taxon>Dothideales</taxon>
        <taxon>Saccotheciaceae</taxon>
        <taxon>Aureobasidium</taxon>
    </lineage>
</organism>
<proteinExistence type="predicted"/>
<dbReference type="GO" id="GO:0006631">
    <property type="term" value="P:fatty acid metabolic process"/>
    <property type="evidence" value="ECO:0007669"/>
    <property type="project" value="TreeGrafter"/>
</dbReference>
<evidence type="ECO:0000256" key="3">
    <source>
        <dbReference type="SAM" id="Phobius"/>
    </source>
</evidence>
<feature type="transmembrane region" description="Helical" evidence="3">
    <location>
        <begin position="265"/>
        <end position="294"/>
    </location>
</feature>
<evidence type="ECO:0000256" key="2">
    <source>
        <dbReference type="SAM" id="MobiDB-lite"/>
    </source>
</evidence>
<dbReference type="InterPro" id="IPR035984">
    <property type="entry name" value="Acyl-CoA-binding_sf"/>
</dbReference>
<comment type="caution">
    <text evidence="5">The sequence shown here is derived from an EMBL/GenBank/DDBJ whole genome shotgun (WGS) entry which is preliminary data.</text>
</comment>
<dbReference type="AlphaFoldDB" id="A0A4S9XVU8"/>
<evidence type="ECO:0000313" key="6">
    <source>
        <dbReference type="Proteomes" id="UP000310039"/>
    </source>
</evidence>
<dbReference type="SUPFAM" id="SSF47027">
    <property type="entry name" value="Acyl-CoA binding protein"/>
    <property type="match status" value="1"/>
</dbReference>
<gene>
    <name evidence="5" type="ORF">D6C84_04529</name>
</gene>
<evidence type="ECO:0000259" key="4">
    <source>
        <dbReference type="PROSITE" id="PS51228"/>
    </source>
</evidence>
<feature type="domain" description="ACB" evidence="4">
    <location>
        <begin position="5"/>
        <end position="95"/>
    </location>
</feature>
<sequence length="334" mass="38004">MADSVDRVFGHALNTVNKIRTGSQKPPVSERLRLYGLYKQAMEGDVAYVQERPTTDDKKEQDKWDAWASNSGLSRTQAKRQYIETLIHTMHEYASSTPEARELVAELEFVWDQVRNNSNPSGSSDASSPLRVLHEQREGYPGMVSSSAAAFADDDVASRPLRILSPVSQADEDELNEEHEEEFVDAPISQYDDTENPALDEEEDDDDDQQASPSRRPRTSISSPRDTRWRKRIESALVKMTTEVAALREQLESRSYIAQRRKHSLLAWILRASWFLVKLVAVDMFILWLVLLYLRRKKDRRLEGAVRVLLGDAVAQMQKVSSKVKVPTLTGKKS</sequence>
<dbReference type="PANTHER" id="PTHR23310">
    <property type="entry name" value="ACYL-COA-BINDING PROTEIN, ACBP"/>
    <property type="match status" value="1"/>
</dbReference>
<keyword evidence="3" id="KW-1133">Transmembrane helix</keyword>
<dbReference type="PRINTS" id="PR00689">
    <property type="entry name" value="ACOABINDINGP"/>
</dbReference>
<dbReference type="Pfam" id="PF00887">
    <property type="entry name" value="ACBP"/>
    <property type="match status" value="1"/>
</dbReference>
<name>A0A4S9XVU8_AURPU</name>
<accession>A0A4S9XVU8</accession>
<dbReference type="Gene3D" id="1.20.80.10">
    <property type="match status" value="1"/>
</dbReference>
<dbReference type="InterPro" id="IPR000582">
    <property type="entry name" value="Acyl-CoA-binding_protein"/>
</dbReference>
<dbReference type="InterPro" id="IPR014352">
    <property type="entry name" value="FERM/acyl-CoA-bd_prot_sf"/>
</dbReference>
<evidence type="ECO:0000313" key="5">
    <source>
        <dbReference type="EMBL" id="THZ83940.1"/>
    </source>
</evidence>
<dbReference type="GO" id="GO:0000062">
    <property type="term" value="F:fatty-acyl-CoA binding"/>
    <property type="evidence" value="ECO:0007669"/>
    <property type="project" value="InterPro"/>
</dbReference>
<feature type="compositionally biased region" description="Acidic residues" evidence="2">
    <location>
        <begin position="192"/>
        <end position="209"/>
    </location>
</feature>